<dbReference type="AlphaFoldDB" id="A0A016U8Q3"/>
<evidence type="ECO:0000313" key="1">
    <source>
        <dbReference type="EMBL" id="EYC10978.1"/>
    </source>
</evidence>
<sequence length="110" mass="12855">MAVGQTKSQLKKAQRLMLTPNIWEFVHHHLANGRSSTPFSPKKNLGSGDRGTLDQRMFHPQYDQIQVATLNVRRFLTRYRLTELQEALRRTYVYILAVTELCWRGIGCMY</sequence>
<gene>
    <name evidence="1" type="primary">Acey_s0053.g2403</name>
    <name evidence="1" type="ORF">Y032_0053g2403</name>
</gene>
<comment type="caution">
    <text evidence="1">The sequence shown here is derived from an EMBL/GenBank/DDBJ whole genome shotgun (WGS) entry which is preliminary data.</text>
</comment>
<accession>A0A016U8Q3</accession>
<keyword evidence="2" id="KW-1185">Reference proteome</keyword>
<evidence type="ECO:0000313" key="2">
    <source>
        <dbReference type="Proteomes" id="UP000024635"/>
    </source>
</evidence>
<dbReference type="Proteomes" id="UP000024635">
    <property type="component" value="Unassembled WGS sequence"/>
</dbReference>
<dbReference type="EMBL" id="JARK01001389">
    <property type="protein sequence ID" value="EYC10978.1"/>
    <property type="molecule type" value="Genomic_DNA"/>
</dbReference>
<protein>
    <submittedName>
        <fullName evidence="1">Uncharacterized protein</fullName>
    </submittedName>
</protein>
<reference evidence="2" key="1">
    <citation type="journal article" date="2015" name="Nat. Genet.">
        <title>The genome and transcriptome of the zoonotic hookworm Ancylostoma ceylanicum identify infection-specific gene families.</title>
        <authorList>
            <person name="Schwarz E.M."/>
            <person name="Hu Y."/>
            <person name="Antoshechkin I."/>
            <person name="Miller M.M."/>
            <person name="Sternberg P.W."/>
            <person name="Aroian R.V."/>
        </authorList>
    </citation>
    <scope>NUCLEOTIDE SEQUENCE</scope>
    <source>
        <strain evidence="2">HY135</strain>
    </source>
</reference>
<proteinExistence type="predicted"/>
<organism evidence="1 2">
    <name type="scientific">Ancylostoma ceylanicum</name>
    <dbReference type="NCBI Taxonomy" id="53326"/>
    <lineage>
        <taxon>Eukaryota</taxon>
        <taxon>Metazoa</taxon>
        <taxon>Ecdysozoa</taxon>
        <taxon>Nematoda</taxon>
        <taxon>Chromadorea</taxon>
        <taxon>Rhabditida</taxon>
        <taxon>Rhabditina</taxon>
        <taxon>Rhabditomorpha</taxon>
        <taxon>Strongyloidea</taxon>
        <taxon>Ancylostomatidae</taxon>
        <taxon>Ancylostomatinae</taxon>
        <taxon>Ancylostoma</taxon>
    </lineage>
</organism>
<name>A0A016U8Q3_9BILA</name>